<dbReference type="OrthoDB" id="71310at2759"/>
<feature type="transmembrane region" description="Helical" evidence="1">
    <location>
        <begin position="88"/>
        <end position="117"/>
    </location>
</feature>
<dbReference type="Pfam" id="PF10260">
    <property type="entry name" value="SAYSvFN"/>
    <property type="match status" value="1"/>
</dbReference>
<evidence type="ECO:0000256" key="1">
    <source>
        <dbReference type="SAM" id="Phobius"/>
    </source>
</evidence>
<dbReference type="PANTHER" id="PTHR13527:SF0">
    <property type="entry name" value="SAYSVFN DOMAIN-CONTAINING PROTEIN 1"/>
    <property type="match status" value="1"/>
</dbReference>
<dbReference type="Proteomes" id="UP000287033">
    <property type="component" value="Unassembled WGS sequence"/>
</dbReference>
<proteinExistence type="predicted"/>
<name>A0A401SQY2_CHIPU</name>
<comment type="caution">
    <text evidence="3">The sequence shown here is derived from an EMBL/GenBank/DDBJ whole genome shotgun (WGS) entry which is preliminary data.</text>
</comment>
<keyword evidence="4" id="KW-1185">Reference proteome</keyword>
<dbReference type="EMBL" id="BEZZ01000460">
    <property type="protein sequence ID" value="GCC32772.1"/>
    <property type="molecule type" value="Genomic_DNA"/>
</dbReference>
<sequence>MERKLAEWRARQMLSRPRKDGAFWGDRGVFSALLEWFRSPRDEAESRRQTPESSVKEEIDHSWSNERSLAEPVESDHSIFTAVTILKFLLWLVLLGLFIELEFGLAYFVLSMFYWIYVGTRDPSKKKQGEVSAYSVFNPGCKAIEGSLTAEQFERELQYRPMAGR</sequence>
<evidence type="ECO:0000259" key="2">
    <source>
        <dbReference type="Pfam" id="PF10260"/>
    </source>
</evidence>
<gene>
    <name evidence="3" type="ORF">chiPu_0011236</name>
</gene>
<dbReference type="InterPro" id="IPR039159">
    <property type="entry name" value="SAYSD1"/>
</dbReference>
<dbReference type="InterPro" id="IPR019387">
    <property type="entry name" value="SAYSvFN_dom"/>
</dbReference>
<dbReference type="PANTHER" id="PTHR13527">
    <property type="entry name" value="SAYSVFN DOMAIN-CONTAINING PROTEIN 1"/>
    <property type="match status" value="1"/>
</dbReference>
<accession>A0A401SQY2</accession>
<evidence type="ECO:0000313" key="3">
    <source>
        <dbReference type="EMBL" id="GCC32772.1"/>
    </source>
</evidence>
<organism evidence="3 4">
    <name type="scientific">Chiloscyllium punctatum</name>
    <name type="common">Brownbanded bambooshark</name>
    <name type="synonym">Hemiscyllium punctatum</name>
    <dbReference type="NCBI Taxonomy" id="137246"/>
    <lineage>
        <taxon>Eukaryota</taxon>
        <taxon>Metazoa</taxon>
        <taxon>Chordata</taxon>
        <taxon>Craniata</taxon>
        <taxon>Vertebrata</taxon>
        <taxon>Chondrichthyes</taxon>
        <taxon>Elasmobranchii</taxon>
        <taxon>Galeomorphii</taxon>
        <taxon>Galeoidea</taxon>
        <taxon>Orectolobiformes</taxon>
        <taxon>Hemiscylliidae</taxon>
        <taxon>Chiloscyllium</taxon>
    </lineage>
</organism>
<feature type="domain" description="SAYSvFN" evidence="2">
    <location>
        <begin position="87"/>
        <end position="157"/>
    </location>
</feature>
<keyword evidence="1" id="KW-1133">Transmembrane helix</keyword>
<dbReference type="STRING" id="137246.A0A401SQY2"/>
<keyword evidence="1" id="KW-0812">Transmembrane</keyword>
<reference evidence="3 4" key="1">
    <citation type="journal article" date="2018" name="Nat. Ecol. Evol.">
        <title>Shark genomes provide insights into elasmobranch evolution and the origin of vertebrates.</title>
        <authorList>
            <person name="Hara Y"/>
            <person name="Yamaguchi K"/>
            <person name="Onimaru K"/>
            <person name="Kadota M"/>
            <person name="Koyanagi M"/>
            <person name="Keeley SD"/>
            <person name="Tatsumi K"/>
            <person name="Tanaka K"/>
            <person name="Motone F"/>
            <person name="Kageyama Y"/>
            <person name="Nozu R"/>
            <person name="Adachi N"/>
            <person name="Nishimura O"/>
            <person name="Nakagawa R"/>
            <person name="Tanegashima C"/>
            <person name="Kiyatake I"/>
            <person name="Matsumoto R"/>
            <person name="Murakumo K"/>
            <person name="Nishida K"/>
            <person name="Terakita A"/>
            <person name="Kuratani S"/>
            <person name="Sato K"/>
            <person name="Hyodo S Kuraku.S."/>
        </authorList>
    </citation>
    <scope>NUCLEOTIDE SEQUENCE [LARGE SCALE GENOMIC DNA]</scope>
</reference>
<dbReference type="AlphaFoldDB" id="A0A401SQY2"/>
<protein>
    <recommendedName>
        <fullName evidence="2">SAYSvFN domain-containing protein</fullName>
    </recommendedName>
</protein>
<evidence type="ECO:0000313" key="4">
    <source>
        <dbReference type="Proteomes" id="UP000287033"/>
    </source>
</evidence>
<keyword evidence="1" id="KW-0472">Membrane</keyword>
<dbReference type="OMA" id="HSWSNER"/>